<name>A0A9K3N7I5_HELAN</name>
<keyword evidence="2" id="KW-1185">Reference proteome</keyword>
<organism evidence="1 2">
    <name type="scientific">Helianthus annuus</name>
    <name type="common">Common sunflower</name>
    <dbReference type="NCBI Taxonomy" id="4232"/>
    <lineage>
        <taxon>Eukaryota</taxon>
        <taxon>Viridiplantae</taxon>
        <taxon>Streptophyta</taxon>
        <taxon>Embryophyta</taxon>
        <taxon>Tracheophyta</taxon>
        <taxon>Spermatophyta</taxon>
        <taxon>Magnoliopsida</taxon>
        <taxon>eudicotyledons</taxon>
        <taxon>Gunneridae</taxon>
        <taxon>Pentapetalae</taxon>
        <taxon>asterids</taxon>
        <taxon>campanulids</taxon>
        <taxon>Asterales</taxon>
        <taxon>Asteraceae</taxon>
        <taxon>Asteroideae</taxon>
        <taxon>Heliantheae alliance</taxon>
        <taxon>Heliantheae</taxon>
        <taxon>Helianthus</taxon>
    </lineage>
</organism>
<dbReference type="Proteomes" id="UP000215914">
    <property type="component" value="Unassembled WGS sequence"/>
</dbReference>
<reference evidence="1" key="1">
    <citation type="journal article" date="2017" name="Nature">
        <title>The sunflower genome provides insights into oil metabolism, flowering and Asterid evolution.</title>
        <authorList>
            <person name="Badouin H."/>
            <person name="Gouzy J."/>
            <person name="Grassa C.J."/>
            <person name="Murat F."/>
            <person name="Staton S.E."/>
            <person name="Cottret L."/>
            <person name="Lelandais-Briere C."/>
            <person name="Owens G.L."/>
            <person name="Carrere S."/>
            <person name="Mayjonade B."/>
            <person name="Legrand L."/>
            <person name="Gill N."/>
            <person name="Kane N.C."/>
            <person name="Bowers J.E."/>
            <person name="Hubner S."/>
            <person name="Bellec A."/>
            <person name="Berard A."/>
            <person name="Berges H."/>
            <person name="Blanchet N."/>
            <person name="Boniface M.C."/>
            <person name="Brunel D."/>
            <person name="Catrice O."/>
            <person name="Chaidir N."/>
            <person name="Claudel C."/>
            <person name="Donnadieu C."/>
            <person name="Faraut T."/>
            <person name="Fievet G."/>
            <person name="Helmstetter N."/>
            <person name="King M."/>
            <person name="Knapp S.J."/>
            <person name="Lai Z."/>
            <person name="Le Paslier M.C."/>
            <person name="Lippi Y."/>
            <person name="Lorenzon L."/>
            <person name="Mandel J.R."/>
            <person name="Marage G."/>
            <person name="Marchand G."/>
            <person name="Marquand E."/>
            <person name="Bret-Mestries E."/>
            <person name="Morien E."/>
            <person name="Nambeesan S."/>
            <person name="Nguyen T."/>
            <person name="Pegot-Espagnet P."/>
            <person name="Pouilly N."/>
            <person name="Raftis F."/>
            <person name="Sallet E."/>
            <person name="Schiex T."/>
            <person name="Thomas J."/>
            <person name="Vandecasteele C."/>
            <person name="Vares D."/>
            <person name="Vear F."/>
            <person name="Vautrin S."/>
            <person name="Crespi M."/>
            <person name="Mangin B."/>
            <person name="Burke J.M."/>
            <person name="Salse J."/>
            <person name="Munos S."/>
            <person name="Vincourt P."/>
            <person name="Rieseberg L.H."/>
            <person name="Langlade N.B."/>
        </authorList>
    </citation>
    <scope>NUCLEOTIDE SEQUENCE</scope>
    <source>
        <tissue evidence="1">Leaves</tissue>
    </source>
</reference>
<evidence type="ECO:0008006" key="3">
    <source>
        <dbReference type="Google" id="ProtNLM"/>
    </source>
</evidence>
<comment type="caution">
    <text evidence="1">The sequence shown here is derived from an EMBL/GenBank/DDBJ whole genome shotgun (WGS) entry which is preliminary data.</text>
</comment>
<dbReference type="AlphaFoldDB" id="A0A9K3N7I5"/>
<dbReference type="Gramene" id="mRNA:HanXRQr2_Chr09g0377181">
    <property type="protein sequence ID" value="CDS:HanXRQr2_Chr09g0377181.1"/>
    <property type="gene ID" value="HanXRQr2_Chr09g0377181"/>
</dbReference>
<dbReference type="EMBL" id="MNCJ02000324">
    <property type="protein sequence ID" value="KAF5789937.1"/>
    <property type="molecule type" value="Genomic_DNA"/>
</dbReference>
<proteinExistence type="predicted"/>
<reference evidence="1" key="2">
    <citation type="submission" date="2020-06" db="EMBL/GenBank/DDBJ databases">
        <title>Helianthus annuus Genome sequencing and assembly Release 2.</title>
        <authorList>
            <person name="Gouzy J."/>
            <person name="Langlade N."/>
            <person name="Munos S."/>
        </authorList>
    </citation>
    <scope>NUCLEOTIDE SEQUENCE</scope>
    <source>
        <tissue evidence="1">Leaves</tissue>
    </source>
</reference>
<sequence length="86" mass="10014">MERVSDSRTLEHIICKILVAATTYFIWQERNNRLFSTLVRNAEALSKIIVDTVRLRIMGFKVSGEPKYDSILERWLISKNMTLEPG</sequence>
<accession>A0A9K3N7I5</accession>
<gene>
    <name evidence="1" type="ORF">HanXRQr2_Chr09g0377181</name>
</gene>
<evidence type="ECO:0000313" key="2">
    <source>
        <dbReference type="Proteomes" id="UP000215914"/>
    </source>
</evidence>
<evidence type="ECO:0000313" key="1">
    <source>
        <dbReference type="EMBL" id="KAF5789937.1"/>
    </source>
</evidence>
<protein>
    <recommendedName>
        <fullName evidence="3">Reverse transcriptase zinc-binding domain-containing protein</fullName>
    </recommendedName>
</protein>